<evidence type="ECO:0000313" key="3">
    <source>
        <dbReference type="Proteomes" id="UP000035083"/>
    </source>
</evidence>
<dbReference type="Proteomes" id="UP000035083">
    <property type="component" value="Unassembled WGS sequence"/>
</dbReference>
<dbReference type="eggNOG" id="COG0456">
    <property type="taxonomic scope" value="Bacteria"/>
</dbReference>
<dbReference type="InterPro" id="IPR000182">
    <property type="entry name" value="GNAT_dom"/>
</dbReference>
<feature type="domain" description="N-acetyltransferase" evidence="1">
    <location>
        <begin position="1"/>
        <end position="153"/>
    </location>
</feature>
<organism evidence="2 3">
    <name type="scientific">Gordonia sihwensis NBRC 108236</name>
    <dbReference type="NCBI Taxonomy" id="1223544"/>
    <lineage>
        <taxon>Bacteria</taxon>
        <taxon>Bacillati</taxon>
        <taxon>Actinomycetota</taxon>
        <taxon>Actinomycetes</taxon>
        <taxon>Mycobacteriales</taxon>
        <taxon>Gordoniaceae</taxon>
        <taxon>Gordonia</taxon>
    </lineage>
</organism>
<dbReference type="CDD" id="cd04301">
    <property type="entry name" value="NAT_SF"/>
    <property type="match status" value="1"/>
</dbReference>
<dbReference type="EMBL" id="BANU01000006">
    <property type="protein sequence ID" value="GAC59968.1"/>
    <property type="molecule type" value="Genomic_DNA"/>
</dbReference>
<dbReference type="SUPFAM" id="SSF55729">
    <property type="entry name" value="Acyl-CoA N-acyltransferases (Nat)"/>
    <property type="match status" value="1"/>
</dbReference>
<evidence type="ECO:0000259" key="1">
    <source>
        <dbReference type="PROSITE" id="PS51186"/>
    </source>
</evidence>
<protein>
    <submittedName>
        <fullName evidence="2">Putative acetyltransferase</fullName>
    </submittedName>
</protein>
<comment type="caution">
    <text evidence="2">The sequence shown here is derived from an EMBL/GenBank/DDBJ whole genome shotgun (WGS) entry which is preliminary data.</text>
</comment>
<gene>
    <name evidence="2" type="ORF">GSI01S_06_01250</name>
</gene>
<dbReference type="RefSeq" id="WP_006895285.1">
    <property type="nucleotide sequence ID" value="NZ_BANU01000006.1"/>
</dbReference>
<dbReference type="AlphaFoldDB" id="L7LIV3"/>
<evidence type="ECO:0000313" key="2">
    <source>
        <dbReference type="EMBL" id="GAC59968.1"/>
    </source>
</evidence>
<keyword evidence="2" id="KW-0808">Transferase</keyword>
<proteinExistence type="predicted"/>
<accession>L7LIV3</accession>
<dbReference type="GO" id="GO:0016747">
    <property type="term" value="F:acyltransferase activity, transferring groups other than amino-acyl groups"/>
    <property type="evidence" value="ECO:0007669"/>
    <property type="project" value="InterPro"/>
</dbReference>
<keyword evidence="3" id="KW-1185">Reference proteome</keyword>
<dbReference type="Pfam" id="PF13508">
    <property type="entry name" value="Acetyltransf_7"/>
    <property type="match status" value="1"/>
</dbReference>
<sequence>MRLRHSHELSAAFRGQLFAFLADAFDGDFGADDFDHALGGVHVIAFGTDDAVVGHASVVQRQLIVQGENVPGGRVLRTGYVEAVAVDAAHRRRGIGDALMHQVDGIVARAYDLGGLGASDDGRRLYLRHGWEPWSGPLGVLTQSGVQFTPDDEGAVLVLRTPETAEIDTDGRLICEYRRGDVW</sequence>
<dbReference type="InterPro" id="IPR016181">
    <property type="entry name" value="Acyl_CoA_acyltransferase"/>
</dbReference>
<name>L7LIV3_9ACTN</name>
<dbReference type="Gene3D" id="3.40.630.30">
    <property type="match status" value="1"/>
</dbReference>
<dbReference type="PROSITE" id="PS51186">
    <property type="entry name" value="GNAT"/>
    <property type="match status" value="1"/>
</dbReference>
<reference evidence="2 3" key="1">
    <citation type="submission" date="2012-12" db="EMBL/GenBank/DDBJ databases">
        <title>Whole genome shotgun sequence of Gordonia sihwensis NBRC 108236.</title>
        <authorList>
            <person name="Yoshida I."/>
            <person name="Hosoyama A."/>
            <person name="Tsuchikane K."/>
            <person name="Ando Y."/>
            <person name="Baba S."/>
            <person name="Ohji S."/>
            <person name="Hamada M."/>
            <person name="Tamura T."/>
            <person name="Yamazoe A."/>
            <person name="Yamazaki S."/>
            <person name="Fujita N."/>
        </authorList>
    </citation>
    <scope>NUCLEOTIDE SEQUENCE [LARGE SCALE GENOMIC DNA]</scope>
    <source>
        <strain evidence="2 3">NBRC 108236</strain>
    </source>
</reference>